<dbReference type="RefSeq" id="XP_003668143.1">
    <property type="nucleotide sequence ID" value="XM_003668095.1"/>
</dbReference>
<evidence type="ECO:0000256" key="4">
    <source>
        <dbReference type="SAM" id="MobiDB-lite"/>
    </source>
</evidence>
<dbReference type="AlphaFoldDB" id="G0W512"/>
<feature type="compositionally biased region" description="Basic residues" evidence="4">
    <location>
        <begin position="344"/>
        <end position="361"/>
    </location>
</feature>
<evidence type="ECO:0000313" key="7">
    <source>
        <dbReference type="Proteomes" id="UP000000689"/>
    </source>
</evidence>
<proteinExistence type="predicted"/>
<dbReference type="GeneID" id="11494046"/>
<gene>
    <name evidence="6" type="primary">NDAI0A07460</name>
    <name evidence="6" type="ordered locus">NDAI_0A07460</name>
</gene>
<dbReference type="PANTHER" id="PTHR14089:SF6">
    <property type="entry name" value="PRE-MRNA-SPLICING FACTOR RBM22"/>
    <property type="match status" value="1"/>
</dbReference>
<dbReference type="OrthoDB" id="10259600at2759"/>
<accession>G0W512</accession>
<dbReference type="KEGG" id="ndi:NDAI_0A07460"/>
<dbReference type="EMBL" id="HE580267">
    <property type="protein sequence ID" value="CCD22900.1"/>
    <property type="molecule type" value="Genomic_DNA"/>
</dbReference>
<dbReference type="HOGENOM" id="CLU_027112_1_1_1"/>
<keyword evidence="2" id="KW-0694">RNA-binding</keyword>
<dbReference type="GO" id="GO:0071007">
    <property type="term" value="C:U2-type catalytic step 2 spliceosome"/>
    <property type="evidence" value="ECO:0007669"/>
    <property type="project" value="TreeGrafter"/>
</dbReference>
<dbReference type="OMA" id="RNVCQCC"/>
<dbReference type="STRING" id="1071378.G0W512"/>
<dbReference type="GO" id="GO:0000974">
    <property type="term" value="C:Prp19 complex"/>
    <property type="evidence" value="ECO:0007669"/>
    <property type="project" value="EnsemblFungi"/>
</dbReference>
<dbReference type="eggNOG" id="KOG0153">
    <property type="taxonomic scope" value="Eukaryota"/>
</dbReference>
<comment type="function">
    <text evidence="3">Involved in pre-mRNA splicing. Facilitates the cooperative formation of U2/U6 helix II in association with stem II in the spliceosome. Binds to RNA.</text>
</comment>
<evidence type="ECO:0000256" key="2">
    <source>
        <dbReference type="ARBA" id="ARBA00022884"/>
    </source>
</evidence>
<organism evidence="6 7">
    <name type="scientific">Naumovozyma dairenensis (strain ATCC 10597 / BCRC 20456 / CBS 421 / NBRC 0211 / NRRL Y-12639)</name>
    <name type="common">Saccharomyces dairenensis</name>
    <dbReference type="NCBI Taxonomy" id="1071378"/>
    <lineage>
        <taxon>Eukaryota</taxon>
        <taxon>Fungi</taxon>
        <taxon>Dikarya</taxon>
        <taxon>Ascomycota</taxon>
        <taxon>Saccharomycotina</taxon>
        <taxon>Saccharomycetes</taxon>
        <taxon>Saccharomycetales</taxon>
        <taxon>Saccharomycetaceae</taxon>
        <taxon>Naumovozyma</taxon>
    </lineage>
</organism>
<dbReference type="GO" id="GO:0000398">
    <property type="term" value="P:mRNA splicing, via spliceosome"/>
    <property type="evidence" value="ECO:0007669"/>
    <property type="project" value="EnsemblFungi"/>
</dbReference>
<evidence type="ECO:0000259" key="5">
    <source>
        <dbReference type="Pfam" id="PF21369"/>
    </source>
</evidence>
<feature type="domain" description="STL11/RBM22-like N-terminal" evidence="5">
    <location>
        <begin position="8"/>
        <end position="124"/>
    </location>
</feature>
<keyword evidence="7" id="KW-1185">Reference proteome</keyword>
<sequence length="361" mass="41045">MESGSQLPLICNQCLENKQKVKLTKIPNGGQCKICTMSYTLYHFKPQERSSTLSKTFICERCARQRNACQCCMRDISWHIPIMLRDQIISLVNDDKGMITKEAKNDIMKRYLALKKGRLGGAQISGDAEQNNLLLDKLRNILSTETRTADANNHNINKITAPKNIDASRYKHIDISHVLKKLPLKSSFSEMSKPTKSFFLYNIDPSIPEWKISDHIATVTQMKDWMDPSSVSLIVNYKAKCGGLRFKTEELGLKFIQKLISMKSIICSVRDSNLQRGILKIDHFEVFVIPWESGFSSGSFGNNVNENIKLRLSLDKLLQLENSSSRKEDSTNNKMKGKNSAVSKKNRVTKPKKKRIPNLTL</sequence>
<dbReference type="InterPro" id="IPR048995">
    <property type="entry name" value="STL11/RBM22-like_N"/>
</dbReference>
<feature type="region of interest" description="Disordered" evidence="4">
    <location>
        <begin position="323"/>
        <end position="361"/>
    </location>
</feature>
<name>G0W512_NAUDC</name>
<dbReference type="Proteomes" id="UP000000689">
    <property type="component" value="Chromosome 1"/>
</dbReference>
<dbReference type="InterPro" id="IPR039171">
    <property type="entry name" value="Cwc2/Slt11"/>
</dbReference>
<dbReference type="GO" id="GO:0017070">
    <property type="term" value="F:U6 snRNA binding"/>
    <property type="evidence" value="ECO:0007669"/>
    <property type="project" value="EnsemblFungi"/>
</dbReference>
<dbReference type="Pfam" id="PF21369">
    <property type="entry name" value="STL11_N"/>
    <property type="match status" value="1"/>
</dbReference>
<evidence type="ECO:0000256" key="3">
    <source>
        <dbReference type="ARBA" id="ARBA00025609"/>
    </source>
</evidence>
<dbReference type="PANTHER" id="PTHR14089">
    <property type="entry name" value="PRE-MRNA-SPLICING FACTOR RBM22"/>
    <property type="match status" value="1"/>
</dbReference>
<dbReference type="CDD" id="cd15489">
    <property type="entry name" value="PHD_SF"/>
    <property type="match status" value="1"/>
</dbReference>
<protein>
    <recommendedName>
        <fullName evidence="1">Pre-mRNA-splicing factor SLT11</fullName>
    </recommendedName>
</protein>
<dbReference type="GO" id="GO:0036002">
    <property type="term" value="F:pre-mRNA binding"/>
    <property type="evidence" value="ECO:0007669"/>
    <property type="project" value="TreeGrafter"/>
</dbReference>
<evidence type="ECO:0000313" key="6">
    <source>
        <dbReference type="EMBL" id="CCD22900.1"/>
    </source>
</evidence>
<reference evidence="6 7" key="1">
    <citation type="journal article" date="2011" name="Proc. Natl. Acad. Sci. U.S.A.">
        <title>Evolutionary erosion of yeast sex chromosomes by mating-type switching accidents.</title>
        <authorList>
            <person name="Gordon J.L."/>
            <person name="Armisen D."/>
            <person name="Proux-Wera E."/>
            <person name="Oheigeartaigh S.S."/>
            <person name="Byrne K.P."/>
            <person name="Wolfe K.H."/>
        </authorList>
    </citation>
    <scope>NUCLEOTIDE SEQUENCE [LARGE SCALE GENOMIC DNA]</scope>
    <source>
        <strain evidence="7">ATCC 10597 / BCRC 20456 / CBS 421 / NBRC 0211 / NRRL Y-12639</strain>
    </source>
</reference>
<dbReference type="GO" id="GO:0071006">
    <property type="term" value="C:U2-type catalytic step 1 spliceosome"/>
    <property type="evidence" value="ECO:0007669"/>
    <property type="project" value="TreeGrafter"/>
</dbReference>
<evidence type="ECO:0000256" key="1">
    <source>
        <dbReference type="ARBA" id="ARBA00019060"/>
    </source>
</evidence>